<keyword evidence="2" id="KW-1185">Reference proteome</keyword>
<dbReference type="InterPro" id="IPR011256">
    <property type="entry name" value="Reg_factor_effector_dom_sf"/>
</dbReference>
<sequence>MIDIVQMPPRIVIGVPVLAPFDHLSSLVPEAWATAFSSLPDDDRDFAEASVRVGDRYHEVVGILADDGARIDGFVHALVPGGPYGHLRHEGTRAGIAAAFGEIEAWLRSSGRPPGAAKLDIGYRRDGSDTVHDLFVSLA</sequence>
<dbReference type="Proteomes" id="UP000288547">
    <property type="component" value="Unassembled WGS sequence"/>
</dbReference>
<organism evidence="1 2">
    <name type="scientific">Labedella phragmitis</name>
    <dbReference type="NCBI Taxonomy" id="2498849"/>
    <lineage>
        <taxon>Bacteria</taxon>
        <taxon>Bacillati</taxon>
        <taxon>Actinomycetota</taxon>
        <taxon>Actinomycetes</taxon>
        <taxon>Micrococcales</taxon>
        <taxon>Microbacteriaceae</taxon>
        <taxon>Labedella</taxon>
    </lineage>
</organism>
<dbReference type="EMBL" id="RZNB01000001">
    <property type="protein sequence ID" value="RWZ52499.1"/>
    <property type="molecule type" value="Genomic_DNA"/>
</dbReference>
<gene>
    <name evidence="1" type="ORF">ELQ90_00630</name>
</gene>
<name>A0A444PX70_9MICO</name>
<comment type="caution">
    <text evidence="1">The sequence shown here is derived from an EMBL/GenBank/DDBJ whole genome shotgun (WGS) entry which is preliminary data.</text>
</comment>
<evidence type="ECO:0000313" key="2">
    <source>
        <dbReference type="Proteomes" id="UP000288547"/>
    </source>
</evidence>
<proteinExistence type="predicted"/>
<dbReference type="OrthoDB" id="8560232at2"/>
<dbReference type="AlphaFoldDB" id="A0A444PX70"/>
<accession>A0A444PX70</accession>
<reference evidence="1 2" key="1">
    <citation type="submission" date="2018-12" db="EMBL/GenBank/DDBJ databases">
        <authorList>
            <person name="Li F."/>
        </authorList>
    </citation>
    <scope>NUCLEOTIDE SEQUENCE [LARGE SCALE GENOMIC DNA]</scope>
    <source>
        <strain evidence="1 2">11W25H-1</strain>
    </source>
</reference>
<protein>
    <submittedName>
        <fullName evidence="1">AraC family transcriptional regulator</fullName>
    </submittedName>
</protein>
<dbReference type="RefSeq" id="WP_128493342.1">
    <property type="nucleotide sequence ID" value="NZ_RZNB01000001.1"/>
</dbReference>
<dbReference type="SUPFAM" id="SSF55136">
    <property type="entry name" value="Probable bacterial effector-binding domain"/>
    <property type="match status" value="1"/>
</dbReference>
<evidence type="ECO:0000313" key="1">
    <source>
        <dbReference type="EMBL" id="RWZ52499.1"/>
    </source>
</evidence>
<dbReference type="Gene3D" id="3.20.80.10">
    <property type="entry name" value="Regulatory factor, effector binding domain"/>
    <property type="match status" value="1"/>
</dbReference>